<evidence type="ECO:0000256" key="1">
    <source>
        <dbReference type="ARBA" id="ARBA00022448"/>
    </source>
</evidence>
<accession>A0A4Y7LPA9</accession>
<dbReference type="SUPFAM" id="SSF64356">
    <property type="entry name" value="SNARE-like"/>
    <property type="match status" value="1"/>
</dbReference>
<dbReference type="GO" id="GO:0030008">
    <property type="term" value="C:TRAPP complex"/>
    <property type="evidence" value="ECO:0007669"/>
    <property type="project" value="UniProtKB-UniRule"/>
</dbReference>
<organism evidence="8">
    <name type="scientific">Eubosmina coregoni</name>
    <dbReference type="NCBI Taxonomy" id="186181"/>
    <lineage>
        <taxon>Eukaryota</taxon>
        <taxon>Metazoa</taxon>
        <taxon>Ecdysozoa</taxon>
        <taxon>Arthropoda</taxon>
        <taxon>Crustacea</taxon>
        <taxon>Branchiopoda</taxon>
        <taxon>Diplostraca</taxon>
        <taxon>Cladocera</taxon>
        <taxon>Anomopoda</taxon>
        <taxon>Bosminidae</taxon>
        <taxon>Eubosmina</taxon>
    </lineage>
</organism>
<gene>
    <name evidence="8" type="primary">EOG090X0HJH</name>
</gene>
<dbReference type="GO" id="GO:0005783">
    <property type="term" value="C:endoplasmic reticulum"/>
    <property type="evidence" value="ECO:0007669"/>
    <property type="project" value="UniProtKB-SubCell"/>
</dbReference>
<evidence type="ECO:0000256" key="7">
    <source>
        <dbReference type="RuleBase" id="RU366065"/>
    </source>
</evidence>
<evidence type="ECO:0000313" key="8">
    <source>
        <dbReference type="EMBL" id="SVE70156.1"/>
    </source>
</evidence>
<keyword evidence="3 7" id="KW-0931">ER-Golgi transport</keyword>
<dbReference type="AlphaFoldDB" id="A0A4Y7LPA9"/>
<dbReference type="CDD" id="cd14855">
    <property type="entry name" value="TRAPPC1_MUM2"/>
    <property type="match status" value="1"/>
</dbReference>
<evidence type="ECO:0000256" key="4">
    <source>
        <dbReference type="ARBA" id="ARBA00023034"/>
    </source>
</evidence>
<dbReference type="FunFam" id="3.30.450.70:FF:000004">
    <property type="entry name" value="Trafficking protein particle complex 1"/>
    <property type="match status" value="1"/>
</dbReference>
<keyword evidence="4 7" id="KW-0333">Golgi apparatus</keyword>
<proteinExistence type="evidence at transcript level"/>
<dbReference type="InterPro" id="IPR011012">
    <property type="entry name" value="Longin-like_dom_sf"/>
</dbReference>
<evidence type="ECO:0000256" key="2">
    <source>
        <dbReference type="ARBA" id="ARBA00022824"/>
    </source>
</evidence>
<comment type="similarity">
    <text evidence="5">Belongs to the TRAPP small subunits family. BET5 subfamily.</text>
</comment>
<dbReference type="GO" id="GO:0005794">
    <property type="term" value="C:Golgi apparatus"/>
    <property type="evidence" value="ECO:0007669"/>
    <property type="project" value="UniProtKB-SubCell"/>
</dbReference>
<comment type="subunit">
    <text evidence="6">Part of the multisubunit transport protein particle (TRAPP) complex. The heterodimer TRAPPC6B-TRAPPC3 interacts with TRAPPC1 likely providing a core for TRAPP complex formation.</text>
</comment>
<dbReference type="GO" id="GO:0006888">
    <property type="term" value="P:endoplasmic reticulum to Golgi vesicle-mediated transport"/>
    <property type="evidence" value="ECO:0007669"/>
    <property type="project" value="UniProtKB-UniRule"/>
</dbReference>
<dbReference type="PANTHER" id="PTHR23249:SF16">
    <property type="entry name" value="TRAFFICKING PROTEIN PARTICLE COMPLEX SUBUNIT 1"/>
    <property type="match status" value="1"/>
</dbReference>
<dbReference type="Gene3D" id="3.30.450.70">
    <property type="match status" value="1"/>
</dbReference>
<protein>
    <recommendedName>
        <fullName evidence="7">Trafficking protein particle complex subunit</fullName>
    </recommendedName>
</protein>
<evidence type="ECO:0000256" key="6">
    <source>
        <dbReference type="ARBA" id="ARBA00062874"/>
    </source>
</evidence>
<keyword evidence="2 7" id="KW-0256">Endoplasmic reticulum</keyword>
<dbReference type="Pfam" id="PF04099">
    <property type="entry name" value="Sybindin"/>
    <property type="match status" value="1"/>
</dbReference>
<dbReference type="PANTHER" id="PTHR23249">
    <property type="entry name" value="TRAFFICKING PROTEIN PARTICLE COMPLEX SUBUNIT"/>
    <property type="match status" value="1"/>
</dbReference>
<sequence>MTIHNLYMFDRNGMLMYYGEWNRKRQSGMTIEEEAKLMYGMLYSIRNFVTKISPTDVKEGFQCYRTSKYKLNYYETLTGVKYVMNTDLNAQNVKELLQSINSQVYVEFCVKNPAYVAAEKIQCDQFKSKLDELLKQSPFFKS</sequence>
<dbReference type="SMART" id="SM01399">
    <property type="entry name" value="Sybindin"/>
    <property type="match status" value="1"/>
</dbReference>
<evidence type="ECO:0000256" key="5">
    <source>
        <dbReference type="ARBA" id="ARBA00038167"/>
    </source>
</evidence>
<comment type="subcellular location">
    <subcellularLocation>
        <location evidence="7">Endoplasmic reticulum</location>
    </subcellularLocation>
    <subcellularLocation>
        <location evidence="7">Golgi apparatus</location>
        <location evidence="7">cis-Golgi network</location>
    </subcellularLocation>
</comment>
<dbReference type="InterPro" id="IPR007233">
    <property type="entry name" value="TRAPPC"/>
</dbReference>
<evidence type="ECO:0000256" key="3">
    <source>
        <dbReference type="ARBA" id="ARBA00022892"/>
    </source>
</evidence>
<name>A0A4Y7LPA9_9CRUS</name>
<keyword evidence="1 7" id="KW-0813">Transport</keyword>
<reference evidence="8" key="1">
    <citation type="submission" date="2018-08" db="EMBL/GenBank/DDBJ databases">
        <authorList>
            <person name="Cornetti L."/>
        </authorList>
    </citation>
    <scope>NUCLEOTIDE SEQUENCE</scope>
    <source>
        <strain evidence="8">FI-BAL1-1</strain>
    </source>
</reference>
<dbReference type="EMBL" id="LR000537">
    <property type="protein sequence ID" value="SVE70156.1"/>
    <property type="molecule type" value="mRNA"/>
</dbReference>